<evidence type="ECO:0000256" key="1">
    <source>
        <dbReference type="ARBA" id="ARBA00004301"/>
    </source>
</evidence>
<sequence length="157" mass="16846">MKENAIKAAMAAALGALCAYGVQLLVPVLVLVVVMLLDYATGMAKAWNAGELSSRVGLKGILKKVGYLVIVSVAAVVDWLLRYGADTLGWDWPVEFLFASIVIIWLVINELLSILENVSAIGAPVPGFLQALLKKLKVHTEDTAADKLPGEEDDNNE</sequence>
<dbReference type="Pfam" id="PF05105">
    <property type="entry name" value="Phage_holin_4_1"/>
    <property type="match status" value="1"/>
</dbReference>
<evidence type="ECO:0000256" key="3">
    <source>
        <dbReference type="ARBA" id="ARBA00022989"/>
    </source>
</evidence>
<proteinExistence type="predicted"/>
<dbReference type="InterPro" id="IPR006480">
    <property type="entry name" value="Phage_holin_4_1"/>
</dbReference>
<name>A0A8S5QBN8_9CAUD</name>
<dbReference type="GO" id="GO:0033644">
    <property type="term" value="C:host cell membrane"/>
    <property type="evidence" value="ECO:0007669"/>
    <property type="project" value="UniProtKB-SubCell"/>
</dbReference>
<organism evidence="6">
    <name type="scientific">Siphoviridae sp. ctvdw32</name>
    <dbReference type="NCBI Taxonomy" id="2825723"/>
    <lineage>
        <taxon>Viruses</taxon>
        <taxon>Duplodnaviria</taxon>
        <taxon>Heunggongvirae</taxon>
        <taxon>Uroviricota</taxon>
        <taxon>Caudoviricetes</taxon>
    </lineage>
</organism>
<evidence type="ECO:0000313" key="6">
    <source>
        <dbReference type="EMBL" id="DAE16346.1"/>
    </source>
</evidence>
<comment type="subcellular location">
    <subcellularLocation>
        <location evidence="1">Host membrane</location>
        <topology evidence="1">Multi-pass membrane protein</topology>
    </subcellularLocation>
</comment>
<keyword evidence="3 5" id="KW-1133">Transmembrane helix</keyword>
<dbReference type="EMBL" id="BK015621">
    <property type="protein sequence ID" value="DAE16346.1"/>
    <property type="molecule type" value="Genomic_DNA"/>
</dbReference>
<reference evidence="6" key="1">
    <citation type="journal article" date="2021" name="Proc. Natl. Acad. Sci. U.S.A.">
        <title>A Catalog of Tens of Thousands of Viruses from Human Metagenomes Reveals Hidden Associations with Chronic Diseases.</title>
        <authorList>
            <person name="Tisza M.J."/>
            <person name="Buck C.B."/>
        </authorList>
    </citation>
    <scope>NUCLEOTIDE SEQUENCE</scope>
    <source>
        <strain evidence="6">Ctvdw32</strain>
    </source>
</reference>
<accession>A0A8S5QBN8</accession>
<feature type="transmembrane region" description="Helical" evidence="5">
    <location>
        <begin position="96"/>
        <end position="115"/>
    </location>
</feature>
<feature type="transmembrane region" description="Helical" evidence="5">
    <location>
        <begin position="12"/>
        <end position="37"/>
    </location>
</feature>
<protein>
    <submittedName>
        <fullName evidence="6">Holin</fullName>
    </submittedName>
</protein>
<keyword evidence="2 5" id="KW-0812">Transmembrane</keyword>
<feature type="transmembrane region" description="Helical" evidence="5">
    <location>
        <begin position="65"/>
        <end position="84"/>
    </location>
</feature>
<keyword evidence="4 5" id="KW-0472">Membrane</keyword>
<evidence type="ECO:0000256" key="2">
    <source>
        <dbReference type="ARBA" id="ARBA00022692"/>
    </source>
</evidence>
<evidence type="ECO:0000256" key="5">
    <source>
        <dbReference type="SAM" id="Phobius"/>
    </source>
</evidence>
<dbReference type="NCBIfam" id="TIGR01593">
    <property type="entry name" value="holin_tox_secr"/>
    <property type="match status" value="1"/>
</dbReference>
<evidence type="ECO:0000256" key="4">
    <source>
        <dbReference type="ARBA" id="ARBA00023136"/>
    </source>
</evidence>